<dbReference type="SUPFAM" id="SSF57850">
    <property type="entry name" value="RING/U-box"/>
    <property type="match status" value="1"/>
</dbReference>
<keyword evidence="5" id="KW-1185">Reference proteome</keyword>
<feature type="domain" description="U-box" evidence="3">
    <location>
        <begin position="619"/>
        <end position="682"/>
    </location>
</feature>
<name>A0ABP0HNW0_9DINO</name>
<dbReference type="InterPro" id="IPR003613">
    <property type="entry name" value="Ubox_domain"/>
</dbReference>
<dbReference type="EMBL" id="CAXAMN010001014">
    <property type="protein sequence ID" value="CAK8991915.1"/>
    <property type="molecule type" value="Genomic_DNA"/>
</dbReference>
<dbReference type="Proteomes" id="UP001642484">
    <property type="component" value="Unassembled WGS sequence"/>
</dbReference>
<protein>
    <recommendedName>
        <fullName evidence="3">U-box domain-containing protein</fullName>
    </recommendedName>
</protein>
<evidence type="ECO:0000256" key="2">
    <source>
        <dbReference type="SAM" id="SignalP"/>
    </source>
</evidence>
<dbReference type="Gene3D" id="3.30.40.10">
    <property type="entry name" value="Zinc/RING finger domain, C3HC4 (zinc finger)"/>
    <property type="match status" value="1"/>
</dbReference>
<evidence type="ECO:0000313" key="4">
    <source>
        <dbReference type="EMBL" id="CAK8991915.1"/>
    </source>
</evidence>
<dbReference type="Pfam" id="PF04564">
    <property type="entry name" value="U-box"/>
    <property type="match status" value="1"/>
</dbReference>
<evidence type="ECO:0000256" key="1">
    <source>
        <dbReference type="SAM" id="MobiDB-lite"/>
    </source>
</evidence>
<evidence type="ECO:0000313" key="5">
    <source>
        <dbReference type="Proteomes" id="UP001642484"/>
    </source>
</evidence>
<keyword evidence="2" id="KW-0732">Signal</keyword>
<reference evidence="4 5" key="1">
    <citation type="submission" date="2024-02" db="EMBL/GenBank/DDBJ databases">
        <authorList>
            <person name="Chen Y."/>
            <person name="Shah S."/>
            <person name="Dougan E. K."/>
            <person name="Thang M."/>
            <person name="Chan C."/>
        </authorList>
    </citation>
    <scope>NUCLEOTIDE SEQUENCE [LARGE SCALE GENOMIC DNA]</scope>
</reference>
<sequence>MQQAPQVSIHLQALLQLLLVQSAAFPRRDFQAAFQRLQAACLCWSGVEDSPSNSKSKSSVLGSELAAQSCESLVRALRLLNDSDLVWESKTICVAKCFLALACALRAFKTARDVLVPGQLVTICGLQSSAGSALNGLRGEVRQFHAESGRFMVSLERGDPPAEWKKLRPQNLQPDIDQSSCASLAFKGAKECGRACLEAVAEIFDDLLVQLHEEDGDELRVRLLHAQLASAMWEALLSCTDDLQMEASALLDLCSDDCTLCSMLARHLFSVHLTVRPEELDPYRIKRLLTLQESFAKAYCRLYQPGAPNVAWPSALWGPTSETAGDIRDLQANLQAHILKLANAAVQMGVLQQLIDSCDFHIDRAIAGIGPGIYPVPLVLPVLLSRLVCTLAMNGDSFVRRHVLMLVPAFLSVAESFAELVIARLEAEAANSSELLKASQAVLDATLAAIGLGLQDESRARVEALAGQFLRSAARSDAALLSRLALTLLGASQSAEWIGQSFGQLSTLQQGIFWQQTRARSHLLLCSFEDVQIALKEWCGEPSPLPPFEQPLEVPDAADTEGNEAGDCGCEALELPQDALPPLEALPVMAAAQRKALKPLGRNDIERLRGVDPADAPEDLRCAIDGKLLGVPMLSPYGHVFEQDTLKQWLATCGSVCPITGRALREEDCQVDGATQAKVRDWVKAARMSYKLKKQEKRRLRAESQNDEPTEPD</sequence>
<proteinExistence type="predicted"/>
<dbReference type="InterPro" id="IPR013083">
    <property type="entry name" value="Znf_RING/FYVE/PHD"/>
</dbReference>
<accession>A0ABP0HNW0</accession>
<comment type="caution">
    <text evidence="4">The sequence shown here is derived from an EMBL/GenBank/DDBJ whole genome shotgun (WGS) entry which is preliminary data.</text>
</comment>
<evidence type="ECO:0000259" key="3">
    <source>
        <dbReference type="SMART" id="SM00504"/>
    </source>
</evidence>
<dbReference type="SMART" id="SM00504">
    <property type="entry name" value="Ubox"/>
    <property type="match status" value="1"/>
</dbReference>
<feature type="region of interest" description="Disordered" evidence="1">
    <location>
        <begin position="694"/>
        <end position="713"/>
    </location>
</feature>
<gene>
    <name evidence="4" type="ORF">CCMP2556_LOCUS2653</name>
</gene>
<feature type="signal peptide" evidence="2">
    <location>
        <begin position="1"/>
        <end position="24"/>
    </location>
</feature>
<organism evidence="4 5">
    <name type="scientific">Durusdinium trenchii</name>
    <dbReference type="NCBI Taxonomy" id="1381693"/>
    <lineage>
        <taxon>Eukaryota</taxon>
        <taxon>Sar</taxon>
        <taxon>Alveolata</taxon>
        <taxon>Dinophyceae</taxon>
        <taxon>Suessiales</taxon>
        <taxon>Symbiodiniaceae</taxon>
        <taxon>Durusdinium</taxon>
    </lineage>
</organism>
<feature type="chain" id="PRO_5045508854" description="U-box domain-containing protein" evidence="2">
    <location>
        <begin position="25"/>
        <end position="713"/>
    </location>
</feature>